<dbReference type="EMBL" id="FNNJ01000003">
    <property type="protein sequence ID" value="SDX18698.1"/>
    <property type="molecule type" value="Genomic_DNA"/>
</dbReference>
<dbReference type="InterPro" id="IPR038071">
    <property type="entry name" value="UROD/MetE-like_sf"/>
</dbReference>
<dbReference type="Proteomes" id="UP000199595">
    <property type="component" value="Unassembled WGS sequence"/>
</dbReference>
<feature type="domain" description="Uroporphyrinogen decarboxylase (URO-D)" evidence="1">
    <location>
        <begin position="5"/>
        <end position="332"/>
    </location>
</feature>
<evidence type="ECO:0000313" key="3">
    <source>
        <dbReference type="EMBL" id="SDX18698.1"/>
    </source>
</evidence>
<dbReference type="GO" id="GO:0006779">
    <property type="term" value="P:porphyrin-containing compound biosynthetic process"/>
    <property type="evidence" value="ECO:0007669"/>
    <property type="project" value="InterPro"/>
</dbReference>
<reference evidence="3 4" key="1">
    <citation type="submission" date="2016-10" db="EMBL/GenBank/DDBJ databases">
        <authorList>
            <person name="de Groot N.N."/>
        </authorList>
    </citation>
    <scope>NUCLEOTIDE SEQUENCE [LARGE SCALE GENOMIC DNA]</scope>
    <source>
        <strain evidence="3 4">DSM 24956</strain>
    </source>
</reference>
<sequence length="457" mass="50805">MKGLELVKAAMKRQEVERVPWVPFVGAHAGHLLDLNATTYFKSEQHIIDGAEEAIKKYNPDGIPVTFDLQIEAEVLGCELKWSEDNPPAVVSHPLADGSLKLEDLKVPCRCKGRIATVMNATSKIKEAHPDIALYGLITGPFTLALHLMGTDIFMKLFEDPEYVGKVMDYCTKVGKAMSDYYIEAGCDVVAVVDPMVSQIDPMSFEMFVSPYCKEVFSHIRECGALSSFFVCGNATQNIEEMCKCEPDNISIDENIPLDFLKEQCDKYEISFGGNMKLTSVLLIGTPEDCKFEAMECMDIGGKKGFILAPGCDLPMATPPENLEAIAEIVHDEYQQDVLRTKGQTAKDVELLDLENYFTNDKVKIDVITLDSEGCAPCQYMMQAVELAVEEIGADNIEYVEHKIKNQEGIQMMMSLGVRNLPTICIDGEIEFISIIPPKTELVKCIQKHLDTKVVVN</sequence>
<evidence type="ECO:0000313" key="4">
    <source>
        <dbReference type="Proteomes" id="UP000199595"/>
    </source>
</evidence>
<dbReference type="Gene3D" id="3.40.30.10">
    <property type="entry name" value="Glutaredoxin"/>
    <property type="match status" value="1"/>
</dbReference>
<organism evidence="3 4">
    <name type="scientific">Lutibacter oricola</name>
    <dbReference type="NCBI Taxonomy" id="762486"/>
    <lineage>
        <taxon>Bacteria</taxon>
        <taxon>Pseudomonadati</taxon>
        <taxon>Bacteroidota</taxon>
        <taxon>Flavobacteriia</taxon>
        <taxon>Flavobacteriales</taxon>
        <taxon>Flavobacteriaceae</taxon>
        <taxon>Lutibacter</taxon>
    </lineage>
</organism>
<dbReference type="InterPro" id="IPR012336">
    <property type="entry name" value="Thioredoxin-like_fold"/>
</dbReference>
<gene>
    <name evidence="3" type="ORF">SAMN05444411_103306</name>
</gene>
<accession>A0A1H2ZP00</accession>
<dbReference type="PANTHER" id="PTHR47099:SF1">
    <property type="entry name" value="METHYLCOBAMIDE:COM METHYLTRANSFERASE MTBA"/>
    <property type="match status" value="1"/>
</dbReference>
<proteinExistence type="predicted"/>
<dbReference type="InterPro" id="IPR036249">
    <property type="entry name" value="Thioredoxin-like_sf"/>
</dbReference>
<dbReference type="CDD" id="cd03465">
    <property type="entry name" value="URO-D_like"/>
    <property type="match status" value="1"/>
</dbReference>
<dbReference type="RefSeq" id="WP_090122662.1">
    <property type="nucleotide sequence ID" value="NZ_FNNJ01000003.1"/>
</dbReference>
<evidence type="ECO:0000259" key="2">
    <source>
        <dbReference type="Pfam" id="PF13192"/>
    </source>
</evidence>
<keyword evidence="4" id="KW-1185">Reference proteome</keyword>
<dbReference type="OrthoDB" id="9780425at2"/>
<dbReference type="Pfam" id="PF13192">
    <property type="entry name" value="Thioredoxin_3"/>
    <property type="match status" value="1"/>
</dbReference>
<dbReference type="GO" id="GO:0004853">
    <property type="term" value="F:uroporphyrinogen decarboxylase activity"/>
    <property type="evidence" value="ECO:0007669"/>
    <property type="project" value="InterPro"/>
</dbReference>
<evidence type="ECO:0000259" key="1">
    <source>
        <dbReference type="Pfam" id="PF01208"/>
    </source>
</evidence>
<dbReference type="Gene3D" id="3.20.20.210">
    <property type="match status" value="1"/>
</dbReference>
<dbReference type="InterPro" id="IPR000257">
    <property type="entry name" value="Uroporphyrinogen_deCOase"/>
</dbReference>
<dbReference type="PANTHER" id="PTHR47099">
    <property type="entry name" value="METHYLCOBAMIDE:COM METHYLTRANSFERASE MTBA"/>
    <property type="match status" value="1"/>
</dbReference>
<dbReference type="Pfam" id="PF01208">
    <property type="entry name" value="URO-D"/>
    <property type="match status" value="1"/>
</dbReference>
<dbReference type="AlphaFoldDB" id="A0A1H2ZP00"/>
<dbReference type="SUPFAM" id="SSF51726">
    <property type="entry name" value="UROD/MetE-like"/>
    <property type="match status" value="1"/>
</dbReference>
<dbReference type="STRING" id="762486.SAMN05444411_103306"/>
<dbReference type="SUPFAM" id="SSF52833">
    <property type="entry name" value="Thioredoxin-like"/>
    <property type="match status" value="1"/>
</dbReference>
<protein>
    <submittedName>
        <fullName evidence="3">Uroporphyrinogen decarboxylase</fullName>
    </submittedName>
</protein>
<feature type="domain" description="Thioredoxin-like fold" evidence="2">
    <location>
        <begin position="364"/>
        <end position="446"/>
    </location>
</feature>
<name>A0A1H2ZP00_9FLAO</name>
<dbReference type="InterPro" id="IPR052024">
    <property type="entry name" value="Methanogen_methyltrans"/>
</dbReference>